<feature type="compositionally biased region" description="Basic residues" evidence="11">
    <location>
        <begin position="61"/>
        <end position="74"/>
    </location>
</feature>
<feature type="region of interest" description="Disordered" evidence="11">
    <location>
        <begin position="1"/>
        <end position="80"/>
    </location>
</feature>
<dbReference type="AlphaFoldDB" id="A0A9N8WN48"/>
<dbReference type="InterPro" id="IPR008271">
    <property type="entry name" value="Ser/Thr_kinase_AS"/>
</dbReference>
<dbReference type="Gene3D" id="1.10.510.10">
    <property type="entry name" value="Transferase(Phosphotransferase) domain 1"/>
    <property type="match status" value="1"/>
</dbReference>
<sequence>MLETAQISAESTARNSNTSPIQIRLPKRHMRSNTHQGSTFSSQRFTPLSEHHSGVGNGTSKKVRFNHHHNHSHNNHIPDYQSNLRNEISIDYSSSSSQQQEKENEENKMVIKSNNSATPSPPSIAITIAPPSPAMIKSQPPVPPRLGLPKSTPIIGHYAVIKVIGNGSFSEVKLAIDLKTCDKVALKMIPTKGIEDNDRIKASALREVELLKFMNHPNVVHLHDTIDTSTHLCLVMEYVAGGELFDYVSDYYEQTSETDAKRIFLQLVNVVAYLHDNNIVHRDLKLENILLTERGPSLTGPIIKLTDFGLARTIDPSSPILTTRCGSEEYAAPELLLSGAYDGRQTDIWSLGIILYVLLVGYLPFDLEPGQRRRFISKIAQADYEFPKSEKETGRRSTISAEAKDLVKIILQSNPKKRATLDQIRQHPWLEGVVV</sequence>
<evidence type="ECO:0000256" key="10">
    <source>
        <dbReference type="RuleBase" id="RU000304"/>
    </source>
</evidence>
<evidence type="ECO:0000256" key="11">
    <source>
        <dbReference type="SAM" id="MobiDB-lite"/>
    </source>
</evidence>
<dbReference type="GO" id="GO:0004674">
    <property type="term" value="F:protein serine/threonine kinase activity"/>
    <property type="evidence" value="ECO:0007669"/>
    <property type="project" value="UniProtKB-KW"/>
</dbReference>
<feature type="binding site" evidence="7 9">
    <location>
        <position position="187"/>
    </location>
    <ligand>
        <name>ATP</name>
        <dbReference type="ChEBI" id="CHEBI:30616"/>
    </ligand>
</feature>
<keyword evidence="14" id="KW-1185">Reference proteome</keyword>
<keyword evidence="1 10" id="KW-0723">Serine/threonine-protein kinase</keyword>
<keyword evidence="5 7" id="KW-0067">ATP-binding</keyword>
<dbReference type="InterPro" id="IPR030616">
    <property type="entry name" value="Aur-like"/>
</dbReference>
<dbReference type="SMART" id="SM00220">
    <property type="entry name" value="S_TKc"/>
    <property type="match status" value="1"/>
</dbReference>
<dbReference type="PROSITE" id="PS50011">
    <property type="entry name" value="PROTEIN_KINASE_DOM"/>
    <property type="match status" value="1"/>
</dbReference>
<dbReference type="GO" id="GO:0005524">
    <property type="term" value="F:ATP binding"/>
    <property type="evidence" value="ECO:0007669"/>
    <property type="project" value="UniProtKB-UniRule"/>
</dbReference>
<dbReference type="Proteomes" id="UP000789831">
    <property type="component" value="Unassembled WGS sequence"/>
</dbReference>
<dbReference type="FunFam" id="3.30.200.20:FF:000003">
    <property type="entry name" value="Non-specific serine/threonine protein kinase"/>
    <property type="match status" value="1"/>
</dbReference>
<evidence type="ECO:0000256" key="2">
    <source>
        <dbReference type="ARBA" id="ARBA00022679"/>
    </source>
</evidence>
<evidence type="ECO:0000256" key="9">
    <source>
        <dbReference type="PROSITE-ProRule" id="PRU10141"/>
    </source>
</evidence>
<dbReference type="OrthoDB" id="289250at2759"/>
<keyword evidence="2" id="KW-0808">Transferase</keyword>
<feature type="binding site" evidence="7">
    <location>
        <position position="307"/>
    </location>
    <ligand>
        <name>ATP</name>
        <dbReference type="ChEBI" id="CHEBI:30616"/>
    </ligand>
</feature>
<evidence type="ECO:0000313" key="14">
    <source>
        <dbReference type="Proteomes" id="UP000789831"/>
    </source>
</evidence>
<dbReference type="PROSITE" id="PS00107">
    <property type="entry name" value="PROTEIN_KINASE_ATP"/>
    <property type="match status" value="1"/>
</dbReference>
<protein>
    <submittedName>
        <fullName evidence="13">417_t:CDS:1</fullName>
    </submittedName>
</protein>
<comment type="similarity">
    <text evidence="10">Belongs to the protein kinase superfamily.</text>
</comment>
<evidence type="ECO:0000256" key="6">
    <source>
        <dbReference type="PIRSR" id="PIRSR630616-1"/>
    </source>
</evidence>
<evidence type="ECO:0000256" key="4">
    <source>
        <dbReference type="ARBA" id="ARBA00022777"/>
    </source>
</evidence>
<dbReference type="InterPro" id="IPR017441">
    <property type="entry name" value="Protein_kinase_ATP_BS"/>
</dbReference>
<evidence type="ECO:0000256" key="8">
    <source>
        <dbReference type="PIRSR" id="PIRSR630616-3"/>
    </source>
</evidence>
<dbReference type="PANTHER" id="PTHR24350">
    <property type="entry name" value="SERINE/THREONINE-PROTEIN KINASE IAL-RELATED"/>
    <property type="match status" value="1"/>
</dbReference>
<reference evidence="13" key="1">
    <citation type="submission" date="2021-06" db="EMBL/GenBank/DDBJ databases">
        <authorList>
            <person name="Kallberg Y."/>
            <person name="Tangrot J."/>
            <person name="Rosling A."/>
        </authorList>
    </citation>
    <scope>NUCLEOTIDE SEQUENCE</scope>
    <source>
        <strain evidence="13">MT106</strain>
    </source>
</reference>
<evidence type="ECO:0000256" key="5">
    <source>
        <dbReference type="ARBA" id="ARBA00022840"/>
    </source>
</evidence>
<proteinExistence type="inferred from homology"/>
<dbReference type="InterPro" id="IPR011009">
    <property type="entry name" value="Kinase-like_dom_sf"/>
</dbReference>
<evidence type="ECO:0000256" key="1">
    <source>
        <dbReference type="ARBA" id="ARBA00022527"/>
    </source>
</evidence>
<keyword evidence="4" id="KW-0418">Kinase</keyword>
<evidence type="ECO:0000259" key="12">
    <source>
        <dbReference type="PROSITE" id="PS50011"/>
    </source>
</evidence>
<evidence type="ECO:0000256" key="7">
    <source>
        <dbReference type="PIRSR" id="PIRSR630616-2"/>
    </source>
</evidence>
<gene>
    <name evidence="13" type="ORF">AGERDE_LOCUS3955</name>
</gene>
<dbReference type="Pfam" id="PF00069">
    <property type="entry name" value="Pkinase"/>
    <property type="match status" value="1"/>
</dbReference>
<evidence type="ECO:0000256" key="3">
    <source>
        <dbReference type="ARBA" id="ARBA00022741"/>
    </source>
</evidence>
<keyword evidence="3 7" id="KW-0547">Nucleotide-binding</keyword>
<dbReference type="EMBL" id="CAJVPL010000422">
    <property type="protein sequence ID" value="CAG8495085.1"/>
    <property type="molecule type" value="Genomic_DNA"/>
</dbReference>
<comment type="caution">
    <text evidence="13">The sequence shown here is derived from an EMBL/GenBank/DDBJ whole genome shotgun (WGS) entry which is preliminary data.</text>
</comment>
<dbReference type="CDD" id="cd14003">
    <property type="entry name" value="STKc_AMPK-like"/>
    <property type="match status" value="1"/>
</dbReference>
<feature type="compositionally biased region" description="Polar residues" evidence="11">
    <location>
        <begin position="33"/>
        <end position="46"/>
    </location>
</feature>
<accession>A0A9N8WN48</accession>
<organism evidence="13 14">
    <name type="scientific">Ambispora gerdemannii</name>
    <dbReference type="NCBI Taxonomy" id="144530"/>
    <lineage>
        <taxon>Eukaryota</taxon>
        <taxon>Fungi</taxon>
        <taxon>Fungi incertae sedis</taxon>
        <taxon>Mucoromycota</taxon>
        <taxon>Glomeromycotina</taxon>
        <taxon>Glomeromycetes</taxon>
        <taxon>Archaeosporales</taxon>
        <taxon>Ambisporaceae</taxon>
        <taxon>Ambispora</taxon>
    </lineage>
</organism>
<dbReference type="InterPro" id="IPR000719">
    <property type="entry name" value="Prot_kinase_dom"/>
</dbReference>
<feature type="domain" description="Protein kinase" evidence="12">
    <location>
        <begin position="158"/>
        <end position="430"/>
    </location>
</feature>
<feature type="cross-link" description="Glycyl lysine isopeptide (Lys-Gly) (interchain with G-Cter in SUMO2)" evidence="8">
    <location>
        <position position="285"/>
    </location>
</feature>
<dbReference type="PROSITE" id="PS00108">
    <property type="entry name" value="PROTEIN_KINASE_ST"/>
    <property type="match status" value="1"/>
</dbReference>
<dbReference type="FunFam" id="1.10.510.10:FF:000571">
    <property type="entry name" value="Maternal embryonic leucine zipper kinase"/>
    <property type="match status" value="1"/>
</dbReference>
<dbReference type="SUPFAM" id="SSF56112">
    <property type="entry name" value="Protein kinase-like (PK-like)"/>
    <property type="match status" value="1"/>
</dbReference>
<feature type="binding site" evidence="7">
    <location>
        <begin position="287"/>
        <end position="288"/>
    </location>
    <ligand>
        <name>ATP</name>
        <dbReference type="ChEBI" id="CHEBI:30616"/>
    </ligand>
</feature>
<feature type="compositionally biased region" description="Polar residues" evidence="11">
    <location>
        <begin position="1"/>
        <end position="21"/>
    </location>
</feature>
<feature type="active site" description="Proton acceptor" evidence="6">
    <location>
        <position position="283"/>
    </location>
</feature>
<name>A0A9N8WN48_9GLOM</name>
<evidence type="ECO:0000313" key="13">
    <source>
        <dbReference type="EMBL" id="CAG8495085.1"/>
    </source>
</evidence>